<evidence type="ECO:0000256" key="12">
    <source>
        <dbReference type="ARBA" id="ARBA00023136"/>
    </source>
</evidence>
<dbReference type="PANTHER" id="PTHR36101">
    <property type="entry name" value="ATP SYNTHASE PROTEIN 8"/>
    <property type="match status" value="1"/>
</dbReference>
<accession>B2VRM3</accession>
<dbReference type="Pfam" id="PF05933">
    <property type="entry name" value="Fun_ATP-synt_8"/>
    <property type="match status" value="1"/>
</dbReference>
<dbReference type="EMBL" id="DS231615">
    <property type="protein sequence ID" value="EDU39626.1"/>
    <property type="molecule type" value="Genomic_DNA"/>
</dbReference>
<keyword evidence="13 15" id="KW-0066">ATP synthesis</keyword>
<dbReference type="eggNOG" id="ENOG502SC5X">
    <property type="taxonomic scope" value="Eukaryota"/>
</dbReference>
<protein>
    <recommendedName>
        <fullName evidence="4 15">ATP synthase protein 8</fullName>
    </recommendedName>
</protein>
<keyword evidence="7 15" id="KW-0812">Transmembrane</keyword>
<keyword evidence="5 15" id="KW-0813">Transport</keyword>
<evidence type="ECO:0000256" key="6">
    <source>
        <dbReference type="ARBA" id="ARBA00022547"/>
    </source>
</evidence>
<dbReference type="OMA" id="HEANHGT"/>
<evidence type="ECO:0000256" key="3">
    <source>
        <dbReference type="ARBA" id="ARBA00011291"/>
    </source>
</evidence>
<reference evidence="17" key="1">
    <citation type="journal article" date="2013" name="G3 (Bethesda)">
        <title>Comparative genomics of a plant-pathogenic fungus, Pyrenophora tritici-repentis, reveals transduplication and the impact of repeat elements on pathogenicity and population divergence.</title>
        <authorList>
            <person name="Manning V.A."/>
            <person name="Pandelova I."/>
            <person name="Dhillon B."/>
            <person name="Wilhelm L.J."/>
            <person name="Goodwin S.B."/>
            <person name="Berlin A.M."/>
            <person name="Figueroa M."/>
            <person name="Freitag M."/>
            <person name="Hane J.K."/>
            <person name="Henrissat B."/>
            <person name="Holman W.H."/>
            <person name="Kodira C.D."/>
            <person name="Martin J."/>
            <person name="Oliver R.P."/>
            <person name="Robbertse B."/>
            <person name="Schackwitz W."/>
            <person name="Schwartz D.C."/>
            <person name="Spatafora J.W."/>
            <person name="Turgeon B.G."/>
            <person name="Yandava C."/>
            <person name="Young S."/>
            <person name="Zhou S."/>
            <person name="Zeng Q."/>
            <person name="Grigoriev I.V."/>
            <person name="Ma L.-J."/>
            <person name="Ciuffetti L.M."/>
        </authorList>
    </citation>
    <scope>NUCLEOTIDE SEQUENCE [LARGE SCALE GENOMIC DNA]</scope>
    <source>
        <strain evidence="17">Pt-1C-BFP</strain>
    </source>
</reference>
<evidence type="ECO:0000256" key="1">
    <source>
        <dbReference type="ARBA" id="ARBA00004304"/>
    </source>
</evidence>
<dbReference type="GO" id="GO:0005743">
    <property type="term" value="C:mitochondrial inner membrane"/>
    <property type="evidence" value="ECO:0007669"/>
    <property type="project" value="UniProtKB-SubCell"/>
</dbReference>
<keyword evidence="8 15" id="KW-0375">Hydrogen ion transport</keyword>
<evidence type="ECO:0000256" key="8">
    <source>
        <dbReference type="ARBA" id="ARBA00022781"/>
    </source>
</evidence>
<organism evidence="16 17">
    <name type="scientific">Pyrenophora tritici-repentis (strain Pt-1C-BFP)</name>
    <name type="common">Wheat tan spot fungus</name>
    <name type="synonym">Drechslera tritici-repentis</name>
    <dbReference type="NCBI Taxonomy" id="426418"/>
    <lineage>
        <taxon>Eukaryota</taxon>
        <taxon>Fungi</taxon>
        <taxon>Dikarya</taxon>
        <taxon>Ascomycota</taxon>
        <taxon>Pezizomycotina</taxon>
        <taxon>Dothideomycetes</taxon>
        <taxon>Pleosporomycetidae</taxon>
        <taxon>Pleosporales</taxon>
        <taxon>Pleosporineae</taxon>
        <taxon>Pleosporaceae</taxon>
        <taxon>Pyrenophora</taxon>
    </lineage>
</organism>
<evidence type="ECO:0000256" key="4">
    <source>
        <dbReference type="ARBA" id="ARBA00019651"/>
    </source>
</evidence>
<dbReference type="OrthoDB" id="3916939at2759"/>
<dbReference type="HOGENOM" id="CLU_148163_0_0_1"/>
<gene>
    <name evidence="16" type="ORF">PTRG_00188</name>
</gene>
<evidence type="ECO:0000256" key="7">
    <source>
        <dbReference type="ARBA" id="ARBA00022692"/>
    </source>
</evidence>
<name>B2VRM3_PYRTR</name>
<evidence type="ECO:0000256" key="5">
    <source>
        <dbReference type="ARBA" id="ARBA00022448"/>
    </source>
</evidence>
<dbReference type="InParanoid" id="B2VRM3"/>
<dbReference type="PANTHER" id="PTHR36101:SF1">
    <property type="entry name" value="ATP SYNTHASE PROTEIN 8"/>
    <property type="match status" value="1"/>
</dbReference>
<keyword evidence="6 15" id="KW-0138">CF(0)</keyword>
<keyword evidence="11 15" id="KW-0496">Mitochondrion</keyword>
<dbReference type="AlphaFoldDB" id="B2VRM3"/>
<dbReference type="STRING" id="426418.B2VRM3"/>
<dbReference type="GeneID" id="6339092"/>
<comment type="subcellular location">
    <subcellularLocation>
        <location evidence="15">Mitochondrion inner membrane</location>
        <topology evidence="15">Single-pass membrane protein</topology>
    </subcellularLocation>
    <subcellularLocation>
        <location evidence="1">Mitochondrion membrane</location>
        <topology evidence="1">Single-pass membrane protein</topology>
    </subcellularLocation>
</comment>
<keyword evidence="9 15" id="KW-1133">Transmembrane helix</keyword>
<dbReference type="Proteomes" id="UP000001471">
    <property type="component" value="Unassembled WGS sequence"/>
</dbReference>
<dbReference type="GO" id="GO:0045259">
    <property type="term" value="C:proton-transporting ATP synthase complex"/>
    <property type="evidence" value="ECO:0007669"/>
    <property type="project" value="UniProtKB-KW"/>
</dbReference>
<keyword evidence="12 15" id="KW-0472">Membrane</keyword>
<evidence type="ECO:0000256" key="2">
    <source>
        <dbReference type="ARBA" id="ARBA00008892"/>
    </source>
</evidence>
<comment type="similarity">
    <text evidence="2 15">Belongs to the ATPase protein 8 family.</text>
</comment>
<evidence type="ECO:0000256" key="15">
    <source>
        <dbReference type="RuleBase" id="RU368038"/>
    </source>
</evidence>
<evidence type="ECO:0000256" key="9">
    <source>
        <dbReference type="ARBA" id="ARBA00022989"/>
    </source>
</evidence>
<sequence length="120" mass="13441">MNARFLRPFARAAAFRAPMAARPSVLARPALIANQNKKPEVGAQQMTALKSAMPQLIPFFFVNETTVAFILLPGLIYIFSKYILPQRLRLFAARLFISKFLNQPRTTSDVPCPHEANHGT</sequence>
<evidence type="ECO:0000313" key="16">
    <source>
        <dbReference type="EMBL" id="EDU39626.1"/>
    </source>
</evidence>
<comment type="subunit">
    <text evidence="3 15">F-type ATPases have 2 components, CF(1) - the catalytic core - and CF(0) - the membrane proton channel.</text>
</comment>
<keyword evidence="10 15" id="KW-0406">Ion transport</keyword>
<proteinExistence type="inferred from homology"/>
<evidence type="ECO:0000256" key="11">
    <source>
        <dbReference type="ARBA" id="ARBA00023128"/>
    </source>
</evidence>
<evidence type="ECO:0000256" key="13">
    <source>
        <dbReference type="ARBA" id="ARBA00023310"/>
    </source>
</evidence>
<dbReference type="InterPro" id="IPR009230">
    <property type="entry name" value="ATP_synth_su8_fun"/>
</dbReference>
<comment type="function">
    <text evidence="14 15">Mitochondrial membrane ATP synthase (F(1)F(0) ATP synthase or Complex V) produces ATP from ADP in the presence of a proton gradient across the membrane which is generated by electron transport complexes of the respiratory chain. F-type ATPases consist of two structural domains, F(1) - containing the extramembraneous catalytic core and F(0) - containing the membrane proton channel, linked together by a central stalk and a peripheral stalk. During catalysis, ATP synthesis in the catalytic domain of F(1) is coupled via a rotary mechanism of the central stalk subunits to proton translocation. Part of the complex F(0) domain. Minor subunit located with subunit a in the membrane.</text>
</comment>
<evidence type="ECO:0000256" key="14">
    <source>
        <dbReference type="ARBA" id="ARBA00024864"/>
    </source>
</evidence>
<evidence type="ECO:0000256" key="10">
    <source>
        <dbReference type="ARBA" id="ARBA00023065"/>
    </source>
</evidence>
<evidence type="ECO:0000313" key="17">
    <source>
        <dbReference type="Proteomes" id="UP000001471"/>
    </source>
</evidence>
<feature type="transmembrane region" description="Helical" evidence="15">
    <location>
        <begin position="56"/>
        <end position="79"/>
    </location>
</feature>
<dbReference type="KEGG" id="ptrr:6339092"/>
<dbReference type="GO" id="GO:0046933">
    <property type="term" value="F:proton-transporting ATP synthase activity, rotational mechanism"/>
    <property type="evidence" value="ECO:0007669"/>
    <property type="project" value="TreeGrafter"/>
</dbReference>